<dbReference type="EMBL" id="HBFR01018301">
    <property type="protein sequence ID" value="CAD8886099.1"/>
    <property type="molecule type" value="Transcribed_RNA"/>
</dbReference>
<name>A0A7S1BGV6_9STRA</name>
<evidence type="ECO:0008006" key="5">
    <source>
        <dbReference type="Google" id="ProtNLM"/>
    </source>
</evidence>
<organism evidence="4">
    <name type="scientific">Corethron hystrix</name>
    <dbReference type="NCBI Taxonomy" id="216773"/>
    <lineage>
        <taxon>Eukaryota</taxon>
        <taxon>Sar</taxon>
        <taxon>Stramenopiles</taxon>
        <taxon>Ochrophyta</taxon>
        <taxon>Bacillariophyta</taxon>
        <taxon>Coscinodiscophyceae</taxon>
        <taxon>Corethrophycidae</taxon>
        <taxon>Corethrales</taxon>
        <taxon>Corethraceae</taxon>
        <taxon>Corethron</taxon>
    </lineage>
</organism>
<feature type="chain" id="PRO_5031318864" description="Transmembrane protein 147" evidence="3">
    <location>
        <begin position="21"/>
        <end position="245"/>
    </location>
</feature>
<feature type="transmembrane region" description="Helical" evidence="2">
    <location>
        <begin position="224"/>
        <end position="242"/>
    </location>
</feature>
<keyword evidence="2" id="KW-0812">Transmembrane</keyword>
<gene>
    <name evidence="4" type="ORF">CHYS00102_LOCUS13297</name>
</gene>
<proteinExistence type="predicted"/>
<keyword evidence="2" id="KW-1133">Transmembrane helix</keyword>
<sequence length="245" mass="26786">MPNIFAILLLISSLARLSSSFPSSSSLKCRQYDTIVPNGFSVSSGCRRFPFFSISKVSSCRARKKRSDSADDRDDDDNLLPMPERKMQNRTPTPSQREQEPTIPVIDDTFLLAGDVLVLFVSGLAVALSNVVSDPSFAASGGWTQPIPLIPLSLGSTINKVSVMGLAWIVAAIKSNAYSASATSEFNIALKCVVSVWVDYCSIQVIITLGVAFLNHASADGENLLLQLVYTFTFMSFWRVLYVRL</sequence>
<protein>
    <recommendedName>
        <fullName evidence="5">Transmembrane protein 147</fullName>
    </recommendedName>
</protein>
<feature type="region of interest" description="Disordered" evidence="1">
    <location>
        <begin position="63"/>
        <end position="100"/>
    </location>
</feature>
<accession>A0A7S1BGV6</accession>
<evidence type="ECO:0000313" key="4">
    <source>
        <dbReference type="EMBL" id="CAD8886099.1"/>
    </source>
</evidence>
<feature type="signal peptide" evidence="3">
    <location>
        <begin position="1"/>
        <end position="20"/>
    </location>
</feature>
<evidence type="ECO:0000256" key="2">
    <source>
        <dbReference type="SAM" id="Phobius"/>
    </source>
</evidence>
<keyword evidence="3" id="KW-0732">Signal</keyword>
<reference evidence="4" key="1">
    <citation type="submission" date="2021-01" db="EMBL/GenBank/DDBJ databases">
        <authorList>
            <person name="Corre E."/>
            <person name="Pelletier E."/>
            <person name="Niang G."/>
            <person name="Scheremetjew M."/>
            <person name="Finn R."/>
            <person name="Kale V."/>
            <person name="Holt S."/>
            <person name="Cochrane G."/>
            <person name="Meng A."/>
            <person name="Brown T."/>
            <person name="Cohen L."/>
        </authorList>
    </citation>
    <scope>NUCLEOTIDE SEQUENCE</scope>
    <source>
        <strain evidence="4">308</strain>
    </source>
</reference>
<evidence type="ECO:0000256" key="3">
    <source>
        <dbReference type="SAM" id="SignalP"/>
    </source>
</evidence>
<dbReference type="AlphaFoldDB" id="A0A7S1BGV6"/>
<keyword evidence="2" id="KW-0472">Membrane</keyword>
<evidence type="ECO:0000256" key="1">
    <source>
        <dbReference type="SAM" id="MobiDB-lite"/>
    </source>
</evidence>